<dbReference type="AlphaFoldDB" id="A0A6G0Y1I5"/>
<evidence type="ECO:0000313" key="2">
    <source>
        <dbReference type="EMBL" id="KAF0747591.1"/>
    </source>
</evidence>
<feature type="region of interest" description="Disordered" evidence="1">
    <location>
        <begin position="1"/>
        <end position="48"/>
    </location>
</feature>
<name>A0A6G0Y1I5_APHCR</name>
<feature type="compositionally biased region" description="Polar residues" evidence="1">
    <location>
        <begin position="11"/>
        <end position="34"/>
    </location>
</feature>
<dbReference type="Proteomes" id="UP000478052">
    <property type="component" value="Unassembled WGS sequence"/>
</dbReference>
<protein>
    <submittedName>
        <fullName evidence="2">Uncharacterized protein</fullName>
    </submittedName>
</protein>
<dbReference type="EMBL" id="VUJU01006790">
    <property type="protein sequence ID" value="KAF0747591.1"/>
    <property type="molecule type" value="Genomic_DNA"/>
</dbReference>
<dbReference type="OrthoDB" id="6641401at2759"/>
<comment type="caution">
    <text evidence="2">The sequence shown here is derived from an EMBL/GenBank/DDBJ whole genome shotgun (WGS) entry which is preliminary data.</text>
</comment>
<feature type="compositionally biased region" description="Basic and acidic residues" evidence="1">
    <location>
        <begin position="184"/>
        <end position="194"/>
    </location>
</feature>
<feature type="region of interest" description="Disordered" evidence="1">
    <location>
        <begin position="179"/>
        <end position="204"/>
    </location>
</feature>
<reference evidence="2 3" key="1">
    <citation type="submission" date="2019-08" db="EMBL/GenBank/DDBJ databases">
        <title>Whole genome of Aphis craccivora.</title>
        <authorList>
            <person name="Voronova N.V."/>
            <person name="Shulinski R.S."/>
            <person name="Bandarenka Y.V."/>
            <person name="Zhorov D.G."/>
            <person name="Warner D."/>
        </authorList>
    </citation>
    <scope>NUCLEOTIDE SEQUENCE [LARGE SCALE GENOMIC DNA]</scope>
    <source>
        <strain evidence="2">180601</strain>
        <tissue evidence="2">Whole Body</tissue>
    </source>
</reference>
<gene>
    <name evidence="2" type="ORF">FWK35_00027598</name>
</gene>
<keyword evidence="3" id="KW-1185">Reference proteome</keyword>
<accession>A0A6G0Y1I5</accession>
<organism evidence="2 3">
    <name type="scientific">Aphis craccivora</name>
    <name type="common">Cowpea aphid</name>
    <dbReference type="NCBI Taxonomy" id="307492"/>
    <lineage>
        <taxon>Eukaryota</taxon>
        <taxon>Metazoa</taxon>
        <taxon>Ecdysozoa</taxon>
        <taxon>Arthropoda</taxon>
        <taxon>Hexapoda</taxon>
        <taxon>Insecta</taxon>
        <taxon>Pterygota</taxon>
        <taxon>Neoptera</taxon>
        <taxon>Paraneoptera</taxon>
        <taxon>Hemiptera</taxon>
        <taxon>Sternorrhyncha</taxon>
        <taxon>Aphidomorpha</taxon>
        <taxon>Aphidoidea</taxon>
        <taxon>Aphididae</taxon>
        <taxon>Aphidini</taxon>
        <taxon>Aphis</taxon>
        <taxon>Aphis</taxon>
    </lineage>
</organism>
<evidence type="ECO:0000256" key="1">
    <source>
        <dbReference type="SAM" id="MobiDB-lite"/>
    </source>
</evidence>
<sequence>MGDREGETMDATGSETLTQGTSQLQRSPIQQGGSPPSKKTRSSPDPAPIARDAIKWIRHTMEEQATKRTGMTVELQRNMFDMLVKLDTAVHDLVMANLCCQSQLEEARRSTEVSVAAAVAQFGAELRMREAAHEHTLEAVVARYAEKEAIREAETKLVQVPAAQETDTQNTATFATVTRRKKNISSDRTGDRSRSRAAQRNKRIKEVKQAENLPSFVVKDCQGKSVTDVKNMIWNQVVAKKIRPRCQTVTTKAGKVILKPTDKETTDALKHIARVSPPVTRG</sequence>
<evidence type="ECO:0000313" key="3">
    <source>
        <dbReference type="Proteomes" id="UP000478052"/>
    </source>
</evidence>
<proteinExistence type="predicted"/>